<evidence type="ECO:0000313" key="1">
    <source>
        <dbReference type="EMBL" id="TYA15399.1"/>
    </source>
</evidence>
<protein>
    <submittedName>
        <fullName evidence="1">Uncharacterized protein</fullName>
    </submittedName>
</protein>
<gene>
    <name evidence="1" type="ORF">FRY98_07165</name>
</gene>
<reference evidence="1 2" key="1">
    <citation type="submission" date="2019-08" db="EMBL/GenBank/DDBJ databases">
        <title>Genome sequencing of Paenibacillus faecis DSM 23593(T).</title>
        <authorList>
            <person name="Kook J.-K."/>
            <person name="Park S.-N."/>
            <person name="Lim Y.K."/>
        </authorList>
    </citation>
    <scope>NUCLEOTIDE SEQUENCE [LARGE SCALE GENOMIC DNA]</scope>
    <source>
        <strain evidence="1 2">DSM 23593</strain>
    </source>
</reference>
<dbReference type="AlphaFoldDB" id="A0A5D0CZA9"/>
<comment type="caution">
    <text evidence="1">The sequence shown here is derived from an EMBL/GenBank/DDBJ whole genome shotgun (WGS) entry which is preliminary data.</text>
</comment>
<proteinExistence type="predicted"/>
<dbReference type="EMBL" id="VSDO01000001">
    <property type="protein sequence ID" value="TYA15399.1"/>
    <property type="molecule type" value="Genomic_DNA"/>
</dbReference>
<evidence type="ECO:0000313" key="2">
    <source>
        <dbReference type="Proteomes" id="UP000325218"/>
    </source>
</evidence>
<sequence length="226" mass="25565">MKSEAQTNRNRDPEAIKERMLSHLQQKYGEEFVPVNLTLSGFAYSYDNLTAYPKKGSQSDAFEVWGTQMKDGSYQISDGYFGKYIKPEYEAVMSGLVGESYSTFKLYTDFGEGVLPDRLNKDTNIEEIYAPGETVSSDTVVFVKEDAVKEADVEGSLIKLAQKMREKKLVGFVQLFVVRNDKYENIDLQALNAADESEYFVGDYKSVMVTPELKIRQNGKEVEIDG</sequence>
<dbReference type="OrthoDB" id="2573893at2"/>
<dbReference type="Proteomes" id="UP000325218">
    <property type="component" value="Unassembled WGS sequence"/>
</dbReference>
<name>A0A5D0CZA9_9BACL</name>
<accession>A0A5D0CZA9</accession>
<organism evidence="1 2">
    <name type="scientific">Paenibacillus faecis</name>
    <dbReference type="NCBI Taxonomy" id="862114"/>
    <lineage>
        <taxon>Bacteria</taxon>
        <taxon>Bacillati</taxon>
        <taxon>Bacillota</taxon>
        <taxon>Bacilli</taxon>
        <taxon>Bacillales</taxon>
        <taxon>Paenibacillaceae</taxon>
        <taxon>Paenibacillus</taxon>
    </lineage>
</organism>
<keyword evidence="2" id="KW-1185">Reference proteome</keyword>
<dbReference type="RefSeq" id="WP_148450989.1">
    <property type="nucleotide sequence ID" value="NZ_VSDO01000001.1"/>
</dbReference>